<keyword evidence="3" id="KW-1185">Reference proteome</keyword>
<dbReference type="InterPro" id="IPR009057">
    <property type="entry name" value="Homeodomain-like_sf"/>
</dbReference>
<evidence type="ECO:0000313" key="3">
    <source>
        <dbReference type="Proteomes" id="UP000620133"/>
    </source>
</evidence>
<name>A0A7U9XVP9_9MOLU</name>
<accession>A0A7U9XVP9</accession>
<organism evidence="2 3">
    <name type="scientific">Mariniplasma anaerobium</name>
    <dbReference type="NCBI Taxonomy" id="2735436"/>
    <lineage>
        <taxon>Bacteria</taxon>
        <taxon>Bacillati</taxon>
        <taxon>Mycoplasmatota</taxon>
        <taxon>Mollicutes</taxon>
        <taxon>Acholeplasmatales</taxon>
        <taxon>Acholeplasmataceae</taxon>
        <taxon>Mariniplasma</taxon>
    </lineage>
</organism>
<sequence>MQTKDKIIEVVIEYIKQDIDVTQISLSEIAKKADIGKSTVYEYFENKDTLICDTYMYLLSYYEQQILNPLSETTFKKAFIEQVRRLLHAMNDAKHLVETIMSHQKQVNHFNNKLIDKKMNEVSDHLQERFIDIMRLGILEKAVPSGLTKQPTRGYVIQALISGLSFQYINKQTQLDEEGILNLIYDEVLRVLQY</sequence>
<dbReference type="Pfam" id="PF00440">
    <property type="entry name" value="TetR_N"/>
    <property type="match status" value="1"/>
</dbReference>
<gene>
    <name evidence="2" type="ORF">MPAN_016800</name>
</gene>
<dbReference type="Proteomes" id="UP000620133">
    <property type="component" value="Chromosome"/>
</dbReference>
<dbReference type="KEGG" id="manr:MPAN_016800"/>
<dbReference type="InterPro" id="IPR001647">
    <property type="entry name" value="HTH_TetR"/>
</dbReference>
<dbReference type="Gene3D" id="1.10.357.10">
    <property type="entry name" value="Tetracycline Repressor, domain 2"/>
    <property type="match status" value="1"/>
</dbReference>
<protein>
    <submittedName>
        <fullName evidence="2">Uncharacterized protein</fullName>
    </submittedName>
</protein>
<dbReference type="SUPFAM" id="SSF46689">
    <property type="entry name" value="Homeodomain-like"/>
    <property type="match status" value="1"/>
</dbReference>
<dbReference type="AlphaFoldDB" id="A0A7U9XVP9"/>
<reference evidence="2" key="1">
    <citation type="submission" date="2021-01" db="EMBL/GenBank/DDBJ databases">
        <title>Draft genome sequence of Acholeplasmataceae bacterium strain Mahy22.</title>
        <authorList>
            <person name="Watanabe M."/>
            <person name="Kojima H."/>
            <person name="Fukui M."/>
        </authorList>
    </citation>
    <scope>NUCLEOTIDE SEQUENCE</scope>
    <source>
        <strain evidence="2">Mahy22</strain>
    </source>
</reference>
<keyword evidence="1" id="KW-0238">DNA-binding</keyword>
<evidence type="ECO:0000256" key="1">
    <source>
        <dbReference type="ARBA" id="ARBA00023125"/>
    </source>
</evidence>
<dbReference type="RefSeq" id="WP_176239432.1">
    <property type="nucleotide sequence ID" value="NZ_AP024412.1"/>
</dbReference>
<evidence type="ECO:0000313" key="2">
    <source>
        <dbReference type="EMBL" id="BCR36787.1"/>
    </source>
</evidence>
<dbReference type="PANTHER" id="PTHR43479">
    <property type="entry name" value="ACREF/ENVCD OPERON REPRESSOR-RELATED"/>
    <property type="match status" value="1"/>
</dbReference>
<dbReference type="InterPro" id="IPR050624">
    <property type="entry name" value="HTH-type_Tx_Regulator"/>
</dbReference>
<dbReference type="GO" id="GO:0003677">
    <property type="term" value="F:DNA binding"/>
    <property type="evidence" value="ECO:0007669"/>
    <property type="project" value="UniProtKB-UniRule"/>
</dbReference>
<dbReference type="PANTHER" id="PTHR43479:SF11">
    <property type="entry name" value="ACREF_ENVCD OPERON REPRESSOR-RELATED"/>
    <property type="match status" value="1"/>
</dbReference>
<dbReference type="PROSITE" id="PS50977">
    <property type="entry name" value="HTH_TETR_2"/>
    <property type="match status" value="1"/>
</dbReference>
<dbReference type="EMBL" id="AP024412">
    <property type="protein sequence ID" value="BCR36787.1"/>
    <property type="molecule type" value="Genomic_DNA"/>
</dbReference>
<proteinExistence type="predicted"/>